<dbReference type="PROSITE" id="PS50191">
    <property type="entry name" value="CRAL_TRIO"/>
    <property type="match status" value="1"/>
</dbReference>
<proteinExistence type="predicted"/>
<name>A0A8R2A9H9_ACYPI</name>
<dbReference type="Proteomes" id="UP000007819">
    <property type="component" value="Chromosome A2"/>
</dbReference>
<dbReference type="InterPro" id="IPR001251">
    <property type="entry name" value="CRAL-TRIO_dom"/>
</dbReference>
<accession>A0A8R2A9H9</accession>
<evidence type="ECO:0000313" key="2">
    <source>
        <dbReference type="EnsemblMetazoa" id="XP_001947378.1"/>
    </source>
</evidence>
<dbReference type="EnsemblMetazoa" id="XM_001947343.5">
    <property type="protein sequence ID" value="XP_001947378.1"/>
    <property type="gene ID" value="LOC100163118"/>
</dbReference>
<evidence type="ECO:0000259" key="1">
    <source>
        <dbReference type="PROSITE" id="PS50191"/>
    </source>
</evidence>
<dbReference type="SMART" id="SM00516">
    <property type="entry name" value="SEC14"/>
    <property type="match status" value="1"/>
</dbReference>
<dbReference type="Gene3D" id="3.40.525.10">
    <property type="entry name" value="CRAL-TRIO lipid binding domain"/>
    <property type="match status" value="1"/>
</dbReference>
<dbReference type="OrthoDB" id="6610030at2759"/>
<feature type="domain" description="CRAL-TRIO" evidence="1">
    <location>
        <begin position="104"/>
        <end position="267"/>
    </location>
</feature>
<dbReference type="AlphaFoldDB" id="A0A8R2A9H9"/>
<keyword evidence="3" id="KW-1185">Reference proteome</keyword>
<dbReference type="PRINTS" id="PR00180">
    <property type="entry name" value="CRETINALDHBP"/>
</dbReference>
<dbReference type="GeneID" id="100163118"/>
<dbReference type="PANTHER" id="PTHR10174:SF222">
    <property type="entry name" value="GH10083P-RELATED"/>
    <property type="match status" value="1"/>
</dbReference>
<dbReference type="CDD" id="cd00170">
    <property type="entry name" value="SEC14"/>
    <property type="match status" value="1"/>
</dbReference>
<dbReference type="KEGG" id="api:100163118"/>
<dbReference type="SUPFAM" id="SSF52087">
    <property type="entry name" value="CRAL/TRIO domain"/>
    <property type="match status" value="1"/>
</dbReference>
<reference evidence="2" key="2">
    <citation type="submission" date="2022-06" db="UniProtKB">
        <authorList>
            <consortium name="EnsemblMetazoa"/>
        </authorList>
    </citation>
    <scope>IDENTIFICATION</scope>
</reference>
<dbReference type="InterPro" id="IPR036865">
    <property type="entry name" value="CRAL-TRIO_dom_sf"/>
</dbReference>
<protein>
    <recommendedName>
        <fullName evidence="1">CRAL-TRIO domain-containing protein</fullName>
    </recommendedName>
</protein>
<dbReference type="RefSeq" id="XP_001947378.1">
    <property type="nucleotide sequence ID" value="XM_001947343.4"/>
</dbReference>
<reference evidence="3" key="1">
    <citation type="submission" date="2010-06" db="EMBL/GenBank/DDBJ databases">
        <authorList>
            <person name="Jiang H."/>
            <person name="Abraham K."/>
            <person name="Ali S."/>
            <person name="Alsbrooks S.L."/>
            <person name="Anim B.N."/>
            <person name="Anosike U.S."/>
            <person name="Attaway T."/>
            <person name="Bandaranaike D.P."/>
            <person name="Battles P.K."/>
            <person name="Bell S.N."/>
            <person name="Bell A.V."/>
            <person name="Beltran B."/>
            <person name="Bickham C."/>
            <person name="Bustamante Y."/>
            <person name="Caleb T."/>
            <person name="Canada A."/>
            <person name="Cardenas V."/>
            <person name="Carter K."/>
            <person name="Chacko J."/>
            <person name="Chandrabose M.N."/>
            <person name="Chavez D."/>
            <person name="Chavez A."/>
            <person name="Chen L."/>
            <person name="Chu H.-S."/>
            <person name="Claassen K.J."/>
            <person name="Cockrell R."/>
            <person name="Collins M."/>
            <person name="Cooper J.A."/>
            <person name="Cree A."/>
            <person name="Curry S.M."/>
            <person name="Da Y."/>
            <person name="Dao M.D."/>
            <person name="Das B."/>
            <person name="Davila M.-L."/>
            <person name="Davy-Carroll L."/>
            <person name="Denson S."/>
            <person name="Dinh H."/>
            <person name="Ebong V.E."/>
            <person name="Edwards J.R."/>
            <person name="Egan A."/>
            <person name="El-Daye J."/>
            <person name="Escobedo L."/>
            <person name="Fernandez S."/>
            <person name="Fernando P.R."/>
            <person name="Flagg N."/>
            <person name="Forbes L.D."/>
            <person name="Fowler R.G."/>
            <person name="Fu Q."/>
            <person name="Gabisi R.A."/>
            <person name="Ganer J."/>
            <person name="Garbino Pronczuk A."/>
            <person name="Garcia R.M."/>
            <person name="Garner T."/>
            <person name="Garrett T.E."/>
            <person name="Gonzalez D.A."/>
            <person name="Hamid H."/>
            <person name="Hawkins E.S."/>
            <person name="Hirani K."/>
            <person name="Hogues M.E."/>
            <person name="Hollins B."/>
            <person name="Hsiao C.-H."/>
            <person name="Jabil R."/>
            <person name="James M.L."/>
            <person name="Jhangiani S.N."/>
            <person name="Johnson B."/>
            <person name="Johnson Q."/>
            <person name="Joshi V."/>
            <person name="Kalu J.B."/>
            <person name="Kam C."/>
            <person name="Kashfia A."/>
            <person name="Keebler J."/>
            <person name="Kisamo H."/>
            <person name="Kovar C.L."/>
            <person name="Lago L.A."/>
            <person name="Lai C.-Y."/>
            <person name="Laidlaw J."/>
            <person name="Lara F."/>
            <person name="Le T.-K."/>
            <person name="Lee S.L."/>
            <person name="Legall F.H."/>
            <person name="Lemon S.J."/>
            <person name="Lewis L.R."/>
            <person name="Li B."/>
            <person name="Liu Y."/>
            <person name="Liu Y.-S."/>
            <person name="Lopez J."/>
            <person name="Lozado R.J."/>
            <person name="Lu J."/>
            <person name="Madu R.C."/>
            <person name="Maheshwari M."/>
            <person name="Maheshwari R."/>
            <person name="Malloy K."/>
            <person name="Martinez E."/>
            <person name="Mathew T."/>
            <person name="Mercado I.C."/>
            <person name="Mercado C."/>
            <person name="Meyer B."/>
            <person name="Montgomery K."/>
            <person name="Morgan M.B."/>
            <person name="Munidasa M."/>
            <person name="Nazareth L.V."/>
            <person name="Nelson J."/>
            <person name="Ng B.M."/>
            <person name="Nguyen N.B."/>
            <person name="Nguyen P.Q."/>
            <person name="Nguyen T."/>
            <person name="Obregon M."/>
            <person name="Okwuonu G.O."/>
            <person name="Onwere C.G."/>
            <person name="Orozco G."/>
            <person name="Parra A."/>
            <person name="Patel S."/>
            <person name="Patil S."/>
            <person name="Perez A."/>
            <person name="Perez Y."/>
            <person name="Pham C."/>
            <person name="Primus E.L."/>
            <person name="Pu L.-L."/>
            <person name="Puazo M."/>
            <person name="Qin X."/>
            <person name="Quiroz J.B."/>
            <person name="Reese J."/>
            <person name="Richards S."/>
            <person name="Rives C.M."/>
            <person name="Robberts R."/>
            <person name="Ruiz S.J."/>
            <person name="Ruiz M.J."/>
            <person name="Santibanez J."/>
            <person name="Schneider B.W."/>
            <person name="Sisson I."/>
            <person name="Smith M."/>
            <person name="Sodergren E."/>
            <person name="Song X.-Z."/>
            <person name="Song B.B."/>
            <person name="Summersgill H."/>
            <person name="Thelus R."/>
            <person name="Thornton R.D."/>
            <person name="Trejos Z.Y."/>
            <person name="Usmani K."/>
            <person name="Vattathil S."/>
            <person name="Villasana D."/>
            <person name="Walker D.L."/>
            <person name="Wang S."/>
            <person name="Wang K."/>
            <person name="White C.S."/>
            <person name="Williams A.C."/>
            <person name="Williamson J."/>
            <person name="Wilson K."/>
            <person name="Woghiren I.O."/>
            <person name="Woodworth J.R."/>
            <person name="Worley K.C."/>
            <person name="Wright R.A."/>
            <person name="Wu W."/>
            <person name="Young L."/>
            <person name="Zhang L."/>
            <person name="Zhang J."/>
            <person name="Zhu Y."/>
            <person name="Muzny D.M."/>
            <person name="Weinstock G."/>
            <person name="Gibbs R.A."/>
        </authorList>
    </citation>
    <scope>NUCLEOTIDE SEQUENCE [LARGE SCALE GENOMIC DNA]</scope>
    <source>
        <strain evidence="3">LSR1</strain>
    </source>
</reference>
<dbReference type="GO" id="GO:0016020">
    <property type="term" value="C:membrane"/>
    <property type="evidence" value="ECO:0007669"/>
    <property type="project" value="TreeGrafter"/>
</dbReference>
<dbReference type="GO" id="GO:1902936">
    <property type="term" value="F:phosphatidylinositol bisphosphate binding"/>
    <property type="evidence" value="ECO:0007669"/>
    <property type="project" value="TreeGrafter"/>
</dbReference>
<dbReference type="OMA" id="MYFTSKI"/>
<organism evidence="2 3">
    <name type="scientific">Acyrthosiphon pisum</name>
    <name type="common">Pea aphid</name>
    <dbReference type="NCBI Taxonomy" id="7029"/>
    <lineage>
        <taxon>Eukaryota</taxon>
        <taxon>Metazoa</taxon>
        <taxon>Ecdysozoa</taxon>
        <taxon>Arthropoda</taxon>
        <taxon>Hexapoda</taxon>
        <taxon>Insecta</taxon>
        <taxon>Pterygota</taxon>
        <taxon>Neoptera</taxon>
        <taxon>Paraneoptera</taxon>
        <taxon>Hemiptera</taxon>
        <taxon>Sternorrhyncha</taxon>
        <taxon>Aphidomorpha</taxon>
        <taxon>Aphidoidea</taxon>
        <taxon>Aphididae</taxon>
        <taxon>Macrosiphini</taxon>
        <taxon>Acyrthosiphon</taxon>
    </lineage>
</organism>
<dbReference type="Gene3D" id="1.20.5.1200">
    <property type="entry name" value="Alpha-tocopherol transfer"/>
    <property type="match status" value="1"/>
</dbReference>
<dbReference type="Pfam" id="PF00650">
    <property type="entry name" value="CRAL_TRIO"/>
    <property type="match status" value="1"/>
</dbReference>
<evidence type="ECO:0000313" key="3">
    <source>
        <dbReference type="Proteomes" id="UP000007819"/>
    </source>
</evidence>
<sequence>MTRTLDCVYGRPKGPLPDDIASTRRLLGMTDESIRRDVCELTQWLRDQPNLPNTLDGVELDWWMENYLVMNKNEVERVKDNLPVYFQLKTIIPEVMNNRDPKTNKDMIKGYDTTLIGLVPTVMDGGRKLAVYMHRQDTPTSDYSPVGIAMHLTCLADLYLAQGIDHIKLVLVIDMRTVRLGHLARYPLGMLRRFFLYAWKAYPERVAQIHIINPPAILSVIMAMFKPLLKAKIRKRMIVHRHFETFLEHVPLKYMPKDYGGESPSLIELHEAWRQKIIDHQPYFKKCSAKHRVVDKKANVESSENNMSS</sequence>
<dbReference type="PANTHER" id="PTHR10174">
    <property type="entry name" value="ALPHA-TOCOPHEROL TRANSFER PROTEIN-RELATED"/>
    <property type="match status" value="1"/>
</dbReference>